<proteinExistence type="predicted"/>
<keyword evidence="2" id="KW-1185">Reference proteome</keyword>
<feature type="non-terminal residue" evidence="1">
    <location>
        <position position="197"/>
    </location>
</feature>
<organism evidence="1 2">
    <name type="scientific">Pangasius djambal</name>
    <dbReference type="NCBI Taxonomy" id="1691987"/>
    <lineage>
        <taxon>Eukaryota</taxon>
        <taxon>Metazoa</taxon>
        <taxon>Chordata</taxon>
        <taxon>Craniata</taxon>
        <taxon>Vertebrata</taxon>
        <taxon>Euteleostomi</taxon>
        <taxon>Actinopterygii</taxon>
        <taxon>Neopterygii</taxon>
        <taxon>Teleostei</taxon>
        <taxon>Ostariophysi</taxon>
        <taxon>Siluriformes</taxon>
        <taxon>Pangasiidae</taxon>
        <taxon>Pangasius</taxon>
    </lineage>
</organism>
<evidence type="ECO:0000313" key="2">
    <source>
        <dbReference type="Proteomes" id="UP000830395"/>
    </source>
</evidence>
<dbReference type="EMBL" id="CM040983">
    <property type="protein sequence ID" value="MCJ8735559.1"/>
    <property type="molecule type" value="Genomic_DNA"/>
</dbReference>
<dbReference type="Proteomes" id="UP000830395">
    <property type="component" value="Chromosome 9"/>
</dbReference>
<name>A0ACC5YIQ0_9TELE</name>
<gene>
    <name evidence="1" type="ORF">PDJAM_G00248420</name>
</gene>
<evidence type="ECO:0000313" key="1">
    <source>
        <dbReference type="EMBL" id="MCJ8735559.1"/>
    </source>
</evidence>
<sequence length="197" mass="22226">MTSIFSIGIVWITICVGPLSAERQITGHVGSTAVLPCKLRVPSKTPYIRWSTDRDVFERSGKESFQGEGYESRVDIPEDQLLKGDCSLVLHNLTLADKGVYKSYQAVSRTKRSTRVSEKWDLINSVELSVDVIPVSSRETNGKRSAEISFPTGDARMNWPHPQVMVLSLLSCFLFQLFYEETPELIQTSRKFLNHAQ</sequence>
<accession>A0ACC5YIQ0</accession>
<comment type="caution">
    <text evidence="1">The sequence shown here is derived from an EMBL/GenBank/DDBJ whole genome shotgun (WGS) entry which is preliminary data.</text>
</comment>
<reference evidence="1" key="1">
    <citation type="submission" date="2020-02" db="EMBL/GenBank/DDBJ databases">
        <title>Genome sequencing of the panga catfish, Pangasius djambal.</title>
        <authorList>
            <person name="Wen M."/>
            <person name="Zahm M."/>
            <person name="Roques C."/>
            <person name="Cabau C."/>
            <person name="Klopp C."/>
            <person name="Donnadieu C."/>
            <person name="Jouanno E."/>
            <person name="Avarre J.-C."/>
            <person name="Campet M."/>
            <person name="Ha T."/>
            <person name="Dugue R."/>
            <person name="Lampietro C."/>
            <person name="Louis A."/>
            <person name="Herpin A."/>
            <person name="Echchiki A."/>
            <person name="Berthelot C."/>
            <person name="Parey E."/>
            <person name="Roest-Crollius H."/>
            <person name="Braasch I."/>
            <person name="Postlethwait J.H."/>
            <person name="Bobe J."/>
            <person name="Montfort J."/>
            <person name="Bouchez O."/>
            <person name="Begum T."/>
            <person name="Schartl M."/>
            <person name="Gustiano R."/>
            <person name="Guiguen Y."/>
        </authorList>
    </citation>
    <scope>NUCLEOTIDE SEQUENCE</scope>
    <source>
        <strain evidence="1">Pdj_M5554</strain>
    </source>
</reference>
<protein>
    <submittedName>
        <fullName evidence="1">Uncharacterized protein</fullName>
    </submittedName>
</protein>